<evidence type="ECO:0000313" key="1">
    <source>
        <dbReference type="EMBL" id="KAI3751734.1"/>
    </source>
</evidence>
<accession>A0ACB9DYA5</accession>
<evidence type="ECO:0000313" key="2">
    <source>
        <dbReference type="Proteomes" id="UP001055811"/>
    </source>
</evidence>
<dbReference type="Proteomes" id="UP001055811">
    <property type="component" value="Linkage Group LG04"/>
</dbReference>
<protein>
    <submittedName>
        <fullName evidence="1">Uncharacterized protein</fullName>
    </submittedName>
</protein>
<reference evidence="2" key="1">
    <citation type="journal article" date="2022" name="Mol. Ecol. Resour.">
        <title>The genomes of chicory, endive, great burdock and yacon provide insights into Asteraceae palaeo-polyploidization history and plant inulin production.</title>
        <authorList>
            <person name="Fan W."/>
            <person name="Wang S."/>
            <person name="Wang H."/>
            <person name="Wang A."/>
            <person name="Jiang F."/>
            <person name="Liu H."/>
            <person name="Zhao H."/>
            <person name="Xu D."/>
            <person name="Zhang Y."/>
        </authorList>
    </citation>
    <scope>NUCLEOTIDE SEQUENCE [LARGE SCALE GENOMIC DNA]</scope>
    <source>
        <strain evidence="2">cv. Punajuju</strain>
    </source>
</reference>
<name>A0ACB9DYA5_CICIN</name>
<gene>
    <name evidence="1" type="ORF">L2E82_22825</name>
</gene>
<keyword evidence="2" id="KW-1185">Reference proteome</keyword>
<organism evidence="1 2">
    <name type="scientific">Cichorium intybus</name>
    <name type="common">Chicory</name>
    <dbReference type="NCBI Taxonomy" id="13427"/>
    <lineage>
        <taxon>Eukaryota</taxon>
        <taxon>Viridiplantae</taxon>
        <taxon>Streptophyta</taxon>
        <taxon>Embryophyta</taxon>
        <taxon>Tracheophyta</taxon>
        <taxon>Spermatophyta</taxon>
        <taxon>Magnoliopsida</taxon>
        <taxon>eudicotyledons</taxon>
        <taxon>Gunneridae</taxon>
        <taxon>Pentapetalae</taxon>
        <taxon>asterids</taxon>
        <taxon>campanulids</taxon>
        <taxon>Asterales</taxon>
        <taxon>Asteraceae</taxon>
        <taxon>Cichorioideae</taxon>
        <taxon>Cichorieae</taxon>
        <taxon>Cichoriinae</taxon>
        <taxon>Cichorium</taxon>
    </lineage>
</organism>
<comment type="caution">
    <text evidence="1">The sequence shown here is derived from an EMBL/GenBank/DDBJ whole genome shotgun (WGS) entry which is preliminary data.</text>
</comment>
<proteinExistence type="predicted"/>
<dbReference type="EMBL" id="CM042012">
    <property type="protein sequence ID" value="KAI3751734.1"/>
    <property type="molecule type" value="Genomic_DNA"/>
</dbReference>
<sequence length="111" mass="12902">MVVENTVTIVLFVISINEEDDRGSRKSVFDDNWDALINYQRPATGIGMATIWALSADLREKWTPVRSLRQYPFRLEIGLTNNTRRISIRTRLIFKMINLGLKMNLWRMASA</sequence>
<reference evidence="1 2" key="2">
    <citation type="journal article" date="2022" name="Mol. Ecol. Resour.">
        <title>The genomes of chicory, endive, great burdock and yacon provide insights into Asteraceae paleo-polyploidization history and plant inulin production.</title>
        <authorList>
            <person name="Fan W."/>
            <person name="Wang S."/>
            <person name="Wang H."/>
            <person name="Wang A."/>
            <person name="Jiang F."/>
            <person name="Liu H."/>
            <person name="Zhao H."/>
            <person name="Xu D."/>
            <person name="Zhang Y."/>
        </authorList>
    </citation>
    <scope>NUCLEOTIDE SEQUENCE [LARGE SCALE GENOMIC DNA]</scope>
    <source>
        <strain evidence="2">cv. Punajuju</strain>
        <tissue evidence="1">Leaves</tissue>
    </source>
</reference>